<evidence type="ECO:0000313" key="2">
    <source>
        <dbReference type="EMBL" id="CAJ0867229.1"/>
    </source>
</evidence>
<comment type="caution">
    <text evidence="1">The sequence shown here is derived from an EMBL/GenBank/DDBJ whole genome shotgun (WGS) entry which is preliminary data.</text>
</comment>
<keyword evidence="4" id="KW-1185">Reference proteome</keyword>
<evidence type="ECO:0000313" key="1">
    <source>
        <dbReference type="EMBL" id="CAJ0682022.1"/>
    </source>
</evidence>
<sequence>MAGQLPTPGKADAAPVYVADKFSSVDNMGIAEQCLEPIAFSVFGNAYSFDTGPLCKLGQVLGALNVMGTLMLCAYMLKGSI</sequence>
<dbReference type="EMBL" id="CAUDKV010000006">
    <property type="protein sequence ID" value="CAJ0867229.1"/>
    <property type="molecule type" value="Genomic_DNA"/>
</dbReference>
<proteinExistence type="predicted"/>
<name>A0AAD2AN37_9RALS</name>
<evidence type="ECO:0000313" key="3">
    <source>
        <dbReference type="Proteomes" id="UP001190002"/>
    </source>
</evidence>
<organism evidence="1 3">
    <name type="scientific">Ralstonia mannitolilytica</name>
    <dbReference type="NCBI Taxonomy" id="105219"/>
    <lineage>
        <taxon>Bacteria</taxon>
        <taxon>Pseudomonadati</taxon>
        <taxon>Pseudomonadota</taxon>
        <taxon>Betaproteobacteria</taxon>
        <taxon>Burkholderiales</taxon>
        <taxon>Burkholderiaceae</taxon>
        <taxon>Ralstonia</taxon>
    </lineage>
</organism>
<accession>A0AAD2AN37</accession>
<reference evidence="1 4" key="1">
    <citation type="submission" date="2023-07" db="EMBL/GenBank/DDBJ databases">
        <authorList>
            <person name="Peeters C."/>
        </authorList>
    </citation>
    <scope>NUCLEOTIDE SEQUENCE</scope>
    <source>
        <strain evidence="2 4">R-77569</strain>
        <strain evidence="1">R-77591</strain>
    </source>
</reference>
<dbReference type="AlphaFoldDB" id="A0AAD2AN37"/>
<dbReference type="Proteomes" id="UP001190002">
    <property type="component" value="Unassembled WGS sequence"/>
</dbReference>
<evidence type="ECO:0000313" key="4">
    <source>
        <dbReference type="Proteomes" id="UP001190452"/>
    </source>
</evidence>
<dbReference type="NCBIfam" id="NF041109">
    <property type="entry name" value="VF_TspB_C_term"/>
    <property type="match status" value="1"/>
</dbReference>
<dbReference type="EMBL" id="CATVXE010000005">
    <property type="protein sequence ID" value="CAJ0682022.1"/>
    <property type="molecule type" value="Genomic_DNA"/>
</dbReference>
<dbReference type="Proteomes" id="UP001190452">
    <property type="component" value="Unassembled WGS sequence"/>
</dbReference>
<gene>
    <name evidence="2" type="ORF">R77569_01958</name>
    <name evidence="1" type="ORF">R77591_01630</name>
</gene>
<protein>
    <submittedName>
        <fullName evidence="1">Uncharacterized protein</fullName>
    </submittedName>
</protein>